<organism evidence="2 3">
    <name type="scientific">Paludisphaera borealis</name>
    <dbReference type="NCBI Taxonomy" id="1387353"/>
    <lineage>
        <taxon>Bacteria</taxon>
        <taxon>Pseudomonadati</taxon>
        <taxon>Planctomycetota</taxon>
        <taxon>Planctomycetia</taxon>
        <taxon>Isosphaerales</taxon>
        <taxon>Isosphaeraceae</taxon>
        <taxon>Paludisphaera</taxon>
    </lineage>
</organism>
<reference evidence="3" key="1">
    <citation type="submission" date="2016-12" db="EMBL/GenBank/DDBJ databases">
        <title>Comparative genomics of four Isosphaeraceae planctomycetes: a common pool of plasmids and glycoside hydrolase genes.</title>
        <authorList>
            <person name="Ivanova A."/>
        </authorList>
    </citation>
    <scope>NUCLEOTIDE SEQUENCE [LARGE SCALE GENOMIC DNA]</scope>
    <source>
        <strain evidence="3">PX4</strain>
    </source>
</reference>
<feature type="chain" id="PRO_5012504833" evidence="1">
    <location>
        <begin position="38"/>
        <end position="185"/>
    </location>
</feature>
<protein>
    <submittedName>
        <fullName evidence="2">Uncharacterized protein</fullName>
    </submittedName>
</protein>
<dbReference type="RefSeq" id="WP_145952212.1">
    <property type="nucleotide sequence ID" value="NZ_CP019082.1"/>
</dbReference>
<proteinExistence type="predicted"/>
<evidence type="ECO:0000256" key="1">
    <source>
        <dbReference type="SAM" id="SignalP"/>
    </source>
</evidence>
<keyword evidence="3" id="KW-1185">Reference proteome</keyword>
<keyword evidence="1" id="KW-0732">Signal</keyword>
<accession>A0A1U7CT35</accession>
<dbReference type="AlphaFoldDB" id="A0A1U7CT35"/>
<evidence type="ECO:0000313" key="3">
    <source>
        <dbReference type="Proteomes" id="UP000186309"/>
    </source>
</evidence>
<dbReference type="EMBL" id="CP019082">
    <property type="protein sequence ID" value="APW62110.1"/>
    <property type="molecule type" value="Genomic_DNA"/>
</dbReference>
<dbReference type="OrthoDB" id="119229at2"/>
<feature type="signal peptide" evidence="1">
    <location>
        <begin position="1"/>
        <end position="37"/>
    </location>
</feature>
<sequence>MHTPRRSSRAALPAGGLLWLAASALFLIATASAPATASEPSISVPSLIQMSGPELDALYRQGTSVGLPPGRVRGTALLAPGARRNGAMAAGTRLVWQGKNIDPANAVATNRFFGLPVVRGQLYEAPSWLDGAPALILDYSKTSRVYARNRDEIRQIGPGLFLGLMYGRATPRPNLKMYFVLQVEP</sequence>
<dbReference type="KEGG" id="pbor:BSF38_03642"/>
<gene>
    <name evidence="2" type="ORF">BSF38_03642</name>
</gene>
<evidence type="ECO:0000313" key="2">
    <source>
        <dbReference type="EMBL" id="APW62110.1"/>
    </source>
</evidence>
<name>A0A1U7CT35_9BACT</name>
<dbReference type="Proteomes" id="UP000186309">
    <property type="component" value="Chromosome"/>
</dbReference>